<keyword evidence="1 2" id="KW-1015">Disulfide bond</keyword>
<dbReference type="Gene3D" id="4.10.400.10">
    <property type="entry name" value="Low-density Lipoprotein Receptor"/>
    <property type="match status" value="1"/>
</dbReference>
<comment type="caution">
    <text evidence="2">Lacks conserved residue(s) required for the propagation of feature annotation.</text>
</comment>
<dbReference type="PROSITE" id="PS01209">
    <property type="entry name" value="LDLRA_1"/>
    <property type="match status" value="1"/>
</dbReference>
<dbReference type="PROSITE" id="PS50068">
    <property type="entry name" value="LDLRA_2"/>
    <property type="match status" value="1"/>
</dbReference>
<organism evidence="3">
    <name type="scientific">Oppiella nova</name>
    <dbReference type="NCBI Taxonomy" id="334625"/>
    <lineage>
        <taxon>Eukaryota</taxon>
        <taxon>Metazoa</taxon>
        <taxon>Ecdysozoa</taxon>
        <taxon>Arthropoda</taxon>
        <taxon>Chelicerata</taxon>
        <taxon>Arachnida</taxon>
        <taxon>Acari</taxon>
        <taxon>Acariformes</taxon>
        <taxon>Sarcoptiformes</taxon>
        <taxon>Oribatida</taxon>
        <taxon>Brachypylina</taxon>
        <taxon>Oppioidea</taxon>
        <taxon>Oppiidae</taxon>
        <taxon>Oppiella</taxon>
    </lineage>
</organism>
<dbReference type="InterPro" id="IPR023415">
    <property type="entry name" value="LDLR_class-A_CS"/>
</dbReference>
<dbReference type="AlphaFoldDB" id="A0A7R9MUA5"/>
<proteinExistence type="predicted"/>
<dbReference type="InterPro" id="IPR042333">
    <property type="entry name" value="LRAD2/Mig-13-like"/>
</dbReference>
<dbReference type="EMBL" id="CAJPVJ010056846">
    <property type="protein sequence ID" value="CAG2183763.1"/>
    <property type="molecule type" value="Genomic_DNA"/>
</dbReference>
<protein>
    <recommendedName>
        <fullName evidence="5">CUB domain-containing protein</fullName>
    </recommendedName>
</protein>
<dbReference type="SMART" id="SM00192">
    <property type="entry name" value="LDLa"/>
    <property type="match status" value="1"/>
</dbReference>
<reference evidence="3" key="1">
    <citation type="submission" date="2020-11" db="EMBL/GenBank/DDBJ databases">
        <authorList>
            <person name="Tran Van P."/>
        </authorList>
    </citation>
    <scope>NUCLEOTIDE SEQUENCE</scope>
</reference>
<sequence length="106" mass="11666">ADLSCRSTRTEVGTIFTQGSFLTLKYITDPYSKSDNGFRLIITAFKEAPVHCKDHKCLNSFCISRDLSCDGINHCGDNSDETSHASCTDPEVFDGHILGLEANTFI</sequence>
<dbReference type="OrthoDB" id="6514358at2759"/>
<dbReference type="InterPro" id="IPR036055">
    <property type="entry name" value="LDL_receptor-like_sf"/>
</dbReference>
<feature type="non-terminal residue" evidence="3">
    <location>
        <position position="106"/>
    </location>
</feature>
<feature type="non-terminal residue" evidence="3">
    <location>
        <position position="1"/>
    </location>
</feature>
<evidence type="ECO:0000313" key="3">
    <source>
        <dbReference type="EMBL" id="CAD7666982.1"/>
    </source>
</evidence>
<dbReference type="Pfam" id="PF00057">
    <property type="entry name" value="Ldl_recept_a"/>
    <property type="match status" value="1"/>
</dbReference>
<accession>A0A7R9MUA5</accession>
<evidence type="ECO:0008006" key="5">
    <source>
        <dbReference type="Google" id="ProtNLM"/>
    </source>
</evidence>
<name>A0A7R9MUA5_9ACAR</name>
<dbReference type="PANTHER" id="PTHR24652">
    <property type="entry name" value="LOW-DENSITY LIPOPROTEIN RECEPTOR CLASS A DOMAIN-CONTAINING PROTEIN 2"/>
    <property type="match status" value="1"/>
</dbReference>
<keyword evidence="4" id="KW-1185">Reference proteome</keyword>
<dbReference type="EMBL" id="OC971671">
    <property type="protein sequence ID" value="CAD7666982.1"/>
    <property type="molecule type" value="Genomic_DNA"/>
</dbReference>
<dbReference type="CDD" id="cd00112">
    <property type="entry name" value="LDLa"/>
    <property type="match status" value="1"/>
</dbReference>
<evidence type="ECO:0000313" key="4">
    <source>
        <dbReference type="Proteomes" id="UP000728032"/>
    </source>
</evidence>
<feature type="disulfide bond" evidence="2">
    <location>
        <begin position="57"/>
        <end position="75"/>
    </location>
</feature>
<dbReference type="Proteomes" id="UP000728032">
    <property type="component" value="Unassembled WGS sequence"/>
</dbReference>
<gene>
    <name evidence="3" type="ORF">ONB1V03_LOCUS23183</name>
</gene>
<dbReference type="InterPro" id="IPR002172">
    <property type="entry name" value="LDrepeatLR_classA_rpt"/>
</dbReference>
<evidence type="ECO:0000256" key="2">
    <source>
        <dbReference type="PROSITE-ProRule" id="PRU00124"/>
    </source>
</evidence>
<dbReference type="SUPFAM" id="SSF57424">
    <property type="entry name" value="LDL receptor-like module"/>
    <property type="match status" value="1"/>
</dbReference>
<evidence type="ECO:0000256" key="1">
    <source>
        <dbReference type="ARBA" id="ARBA00023157"/>
    </source>
</evidence>